<comment type="caution">
    <text evidence="1">The sequence shown here is derived from an EMBL/GenBank/DDBJ whole genome shotgun (WGS) entry which is preliminary data.</text>
</comment>
<dbReference type="Proteomes" id="UP000221438">
    <property type="component" value="Unassembled WGS sequence"/>
</dbReference>
<evidence type="ECO:0000313" key="1">
    <source>
        <dbReference type="EMBL" id="PGQ04724.1"/>
    </source>
</evidence>
<dbReference type="RefSeq" id="WP_097832287.1">
    <property type="nucleotide sequence ID" value="NZ_NTUE01000006.1"/>
</dbReference>
<sequence length="110" mass="12191">MEIILVIILVGIFSLFTRNLAGEGGGLSKGDERQKIIFKDASITSWQIILFYALIRLLAITPFIKQLFVNEKTSIFLSNSFFTNGGDILVVGLLGYALGIFGSYIKRTQI</sequence>
<gene>
    <name evidence="1" type="ORF">COA08_29210</name>
</gene>
<dbReference type="AlphaFoldDB" id="A0A2A8UAQ9"/>
<organism evidence="1 2">
    <name type="scientific">Bacillus cereus</name>
    <dbReference type="NCBI Taxonomy" id="1396"/>
    <lineage>
        <taxon>Bacteria</taxon>
        <taxon>Bacillati</taxon>
        <taxon>Bacillota</taxon>
        <taxon>Bacilli</taxon>
        <taxon>Bacillales</taxon>
        <taxon>Bacillaceae</taxon>
        <taxon>Bacillus</taxon>
        <taxon>Bacillus cereus group</taxon>
    </lineage>
</organism>
<evidence type="ECO:0000313" key="2">
    <source>
        <dbReference type="Proteomes" id="UP000221438"/>
    </source>
</evidence>
<reference evidence="1 2" key="1">
    <citation type="submission" date="2017-09" db="EMBL/GenBank/DDBJ databases">
        <title>Large-scale bioinformatics analysis of Bacillus genomes uncovers conserved roles of natural products in bacterial physiology.</title>
        <authorList>
            <consortium name="Agbiome Team Llc"/>
            <person name="Bleich R.M."/>
            <person name="Grubbs K.J."/>
            <person name="Santa Maria K.C."/>
            <person name="Allen S.E."/>
            <person name="Farag S."/>
            <person name="Shank E.A."/>
            <person name="Bowers A."/>
        </authorList>
    </citation>
    <scope>NUCLEOTIDE SEQUENCE [LARGE SCALE GENOMIC DNA]</scope>
    <source>
        <strain evidence="1 2">AFS046104</strain>
    </source>
</reference>
<dbReference type="EMBL" id="NUJQ01000064">
    <property type="protein sequence ID" value="PGQ04724.1"/>
    <property type="molecule type" value="Genomic_DNA"/>
</dbReference>
<protein>
    <submittedName>
        <fullName evidence="1">Uncharacterized protein</fullName>
    </submittedName>
</protein>
<name>A0A2A8UAQ9_BACCE</name>
<accession>A0A2A8UAQ9</accession>
<proteinExistence type="predicted"/>